<dbReference type="GO" id="GO:0008955">
    <property type="term" value="F:peptidoglycan glycosyltransferase activity"/>
    <property type="evidence" value="ECO:0007669"/>
    <property type="project" value="TreeGrafter"/>
</dbReference>
<gene>
    <name evidence="3" type="ORF">K8U80_04440</name>
</gene>
<dbReference type="AlphaFoldDB" id="A0A921LSW5"/>
<evidence type="ECO:0000259" key="2">
    <source>
        <dbReference type="Pfam" id="PF00912"/>
    </source>
</evidence>
<proteinExistence type="predicted"/>
<feature type="domain" description="Glycosyl transferase family 51" evidence="2">
    <location>
        <begin position="51"/>
        <end position="216"/>
    </location>
</feature>
<comment type="caution">
    <text evidence="3">The sequence shown here is derived from an EMBL/GenBank/DDBJ whole genome shotgun (WGS) entry which is preliminary data.</text>
</comment>
<dbReference type="SUPFAM" id="SSF53955">
    <property type="entry name" value="Lysozyme-like"/>
    <property type="match status" value="1"/>
</dbReference>
<dbReference type="InterPro" id="IPR050396">
    <property type="entry name" value="Glycosyltr_51/Transpeptidase"/>
</dbReference>
<dbReference type="PANTHER" id="PTHR32282">
    <property type="entry name" value="BINDING PROTEIN TRANSPEPTIDASE, PUTATIVE-RELATED"/>
    <property type="match status" value="1"/>
</dbReference>
<reference evidence="3" key="2">
    <citation type="submission" date="2021-09" db="EMBL/GenBank/DDBJ databases">
        <authorList>
            <person name="Gilroy R."/>
        </authorList>
    </citation>
    <scope>NUCLEOTIDE SEQUENCE</scope>
    <source>
        <strain evidence="3">ChiGjej2B2-7701</strain>
    </source>
</reference>
<dbReference type="Proteomes" id="UP000746751">
    <property type="component" value="Unassembled WGS sequence"/>
</dbReference>
<dbReference type="Pfam" id="PF00912">
    <property type="entry name" value="Transgly"/>
    <property type="match status" value="1"/>
</dbReference>
<keyword evidence="1" id="KW-0808">Transferase</keyword>
<evidence type="ECO:0000256" key="1">
    <source>
        <dbReference type="ARBA" id="ARBA00022679"/>
    </source>
</evidence>
<protein>
    <submittedName>
        <fullName evidence="3">Transglycosylase domain-containing protein</fullName>
    </submittedName>
</protein>
<dbReference type="InterPro" id="IPR023346">
    <property type="entry name" value="Lysozyme-like_dom_sf"/>
</dbReference>
<dbReference type="Gene3D" id="1.10.3810.10">
    <property type="entry name" value="Biosynthetic peptidoglycan transglycosylase-like"/>
    <property type="match status" value="1"/>
</dbReference>
<accession>A0A921LSW5</accession>
<sequence>MKMLARIVKRLLVVVMVAAVALCAFVTWRGYGMYRDALAEQGIEQAVEQLRTQDGYTGIDELPQRYLDAVVAVEDHRFYDHGGIDVIAIGRAVVNDIRTMSLAEGGSTITQQVAKNLFFTQEKRFERKVAEVFMAFDLEAMFDKREILELYVNSSYFGDGYTGIGQASWGYLGHAPAEMTDEECALMAGLPNAPSWFAADPEAAQARQRIVVQQMEKYGYDPGTAAALLSAG</sequence>
<evidence type="ECO:0000313" key="4">
    <source>
        <dbReference type="Proteomes" id="UP000746751"/>
    </source>
</evidence>
<evidence type="ECO:0000313" key="3">
    <source>
        <dbReference type="EMBL" id="HJG30628.1"/>
    </source>
</evidence>
<dbReference type="InterPro" id="IPR001264">
    <property type="entry name" value="Glyco_trans_51"/>
</dbReference>
<organism evidence="3 4">
    <name type="scientific">Collinsella ihumii</name>
    <dbReference type="NCBI Taxonomy" id="1720204"/>
    <lineage>
        <taxon>Bacteria</taxon>
        <taxon>Bacillati</taxon>
        <taxon>Actinomycetota</taxon>
        <taxon>Coriobacteriia</taxon>
        <taxon>Coriobacteriales</taxon>
        <taxon>Coriobacteriaceae</taxon>
        <taxon>Collinsella</taxon>
    </lineage>
</organism>
<dbReference type="EMBL" id="DYVF01000031">
    <property type="protein sequence ID" value="HJG30628.1"/>
    <property type="molecule type" value="Genomic_DNA"/>
</dbReference>
<dbReference type="PANTHER" id="PTHR32282:SF33">
    <property type="entry name" value="PEPTIDOGLYCAN GLYCOSYLTRANSFERASE"/>
    <property type="match status" value="1"/>
</dbReference>
<dbReference type="InterPro" id="IPR036950">
    <property type="entry name" value="PBP_transglycosylase"/>
</dbReference>
<reference evidence="3" key="1">
    <citation type="journal article" date="2021" name="PeerJ">
        <title>Extensive microbial diversity within the chicken gut microbiome revealed by metagenomics and culture.</title>
        <authorList>
            <person name="Gilroy R."/>
            <person name="Ravi A."/>
            <person name="Getino M."/>
            <person name="Pursley I."/>
            <person name="Horton D.L."/>
            <person name="Alikhan N.F."/>
            <person name="Baker D."/>
            <person name="Gharbi K."/>
            <person name="Hall N."/>
            <person name="Watson M."/>
            <person name="Adriaenssens E.M."/>
            <person name="Foster-Nyarko E."/>
            <person name="Jarju S."/>
            <person name="Secka A."/>
            <person name="Antonio M."/>
            <person name="Oren A."/>
            <person name="Chaudhuri R.R."/>
            <person name="La Ragione R."/>
            <person name="Hildebrand F."/>
            <person name="Pallen M.J."/>
        </authorList>
    </citation>
    <scope>NUCLEOTIDE SEQUENCE</scope>
    <source>
        <strain evidence="3">ChiGjej2B2-7701</strain>
    </source>
</reference>
<name>A0A921LSW5_9ACTN</name>